<dbReference type="PANTHER" id="PTHR18964:SF149">
    <property type="entry name" value="BIFUNCTIONAL UDP-N-ACETYLGLUCOSAMINE 2-EPIMERASE_N-ACETYLMANNOSAMINE KINASE"/>
    <property type="match status" value="1"/>
</dbReference>
<evidence type="ECO:0000256" key="1">
    <source>
        <dbReference type="ARBA" id="ARBA00006479"/>
    </source>
</evidence>
<dbReference type="STRING" id="446470.Snas_3308"/>
<evidence type="ECO:0000313" key="3">
    <source>
        <dbReference type="EMBL" id="ADD42975.1"/>
    </source>
</evidence>
<keyword evidence="4" id="KW-1185">Reference proteome</keyword>
<dbReference type="InterPro" id="IPR043129">
    <property type="entry name" value="ATPase_NBD"/>
</dbReference>
<dbReference type="Pfam" id="PF00480">
    <property type="entry name" value="ROK"/>
    <property type="match status" value="1"/>
</dbReference>
<reference evidence="3 4" key="1">
    <citation type="journal article" date="2009" name="Stand. Genomic Sci.">
        <title>Complete genome sequence of Stackebrandtia nassauensis type strain (LLR-40K-21).</title>
        <authorList>
            <person name="Munk C."/>
            <person name="Lapidus A."/>
            <person name="Copeland A."/>
            <person name="Jando M."/>
            <person name="Mayilraj S."/>
            <person name="Glavina Del Rio T."/>
            <person name="Nolan M."/>
            <person name="Chen F."/>
            <person name="Lucas S."/>
            <person name="Tice H."/>
            <person name="Cheng J.F."/>
            <person name="Han C."/>
            <person name="Detter J.C."/>
            <person name="Bruce D."/>
            <person name="Goodwin L."/>
            <person name="Chain P."/>
            <person name="Pitluck S."/>
            <person name="Goker M."/>
            <person name="Ovchinikova G."/>
            <person name="Pati A."/>
            <person name="Ivanova N."/>
            <person name="Mavromatis K."/>
            <person name="Chen A."/>
            <person name="Palaniappan K."/>
            <person name="Land M."/>
            <person name="Hauser L."/>
            <person name="Chang Y.J."/>
            <person name="Jeffries C.D."/>
            <person name="Bristow J."/>
            <person name="Eisen J.A."/>
            <person name="Markowitz V."/>
            <person name="Hugenholtz P."/>
            <person name="Kyrpides N.C."/>
            <person name="Klenk H.P."/>
        </authorList>
    </citation>
    <scope>NUCLEOTIDE SEQUENCE [LARGE SCALE GENOMIC DNA]</scope>
    <source>
        <strain evidence="4">DSM 44728 / CIP 108903 / NRRL B-16338 / NBRC 102104 / LLR-40K-21</strain>
    </source>
</reference>
<dbReference type="InterPro" id="IPR036390">
    <property type="entry name" value="WH_DNA-bd_sf"/>
</dbReference>
<evidence type="ECO:0000313" key="4">
    <source>
        <dbReference type="Proteomes" id="UP000000844"/>
    </source>
</evidence>
<dbReference type="Gene3D" id="3.30.420.40">
    <property type="match status" value="2"/>
</dbReference>
<name>D3PUG2_STANL</name>
<proteinExistence type="inferred from homology"/>
<dbReference type="InterPro" id="IPR036388">
    <property type="entry name" value="WH-like_DNA-bd_sf"/>
</dbReference>
<protein>
    <submittedName>
        <fullName evidence="3">ROK family protein</fullName>
    </submittedName>
</protein>
<dbReference type="SUPFAM" id="SSF53067">
    <property type="entry name" value="Actin-like ATPase domain"/>
    <property type="match status" value="1"/>
</dbReference>
<dbReference type="PANTHER" id="PTHR18964">
    <property type="entry name" value="ROK (REPRESSOR, ORF, KINASE) FAMILY"/>
    <property type="match status" value="1"/>
</dbReference>
<organism evidence="3 4">
    <name type="scientific">Stackebrandtia nassauensis (strain DSM 44728 / CIP 108903 / NRRL B-16338 / NBRC 102104 / LLR-40K-21)</name>
    <dbReference type="NCBI Taxonomy" id="446470"/>
    <lineage>
        <taxon>Bacteria</taxon>
        <taxon>Bacillati</taxon>
        <taxon>Actinomycetota</taxon>
        <taxon>Actinomycetes</taxon>
        <taxon>Glycomycetales</taxon>
        <taxon>Glycomycetaceae</taxon>
        <taxon>Stackebrandtia</taxon>
    </lineage>
</organism>
<accession>D3PUG2</accession>
<gene>
    <name evidence="3" type="ordered locus">Snas_3308</name>
</gene>
<dbReference type="Proteomes" id="UP000000844">
    <property type="component" value="Chromosome"/>
</dbReference>
<dbReference type="HOGENOM" id="CLU_036604_13_2_11"/>
<comment type="similarity">
    <text evidence="1">Belongs to the ROK (NagC/XylR) family.</text>
</comment>
<dbReference type="eggNOG" id="COG1940">
    <property type="taxonomic scope" value="Bacteria"/>
</dbReference>
<feature type="region of interest" description="Disordered" evidence="2">
    <location>
        <begin position="1"/>
        <end position="20"/>
    </location>
</feature>
<dbReference type="KEGG" id="sna:Snas_3308"/>
<dbReference type="EMBL" id="CP001778">
    <property type="protein sequence ID" value="ADD42975.1"/>
    <property type="molecule type" value="Genomic_DNA"/>
</dbReference>
<dbReference type="Gene3D" id="1.10.10.10">
    <property type="entry name" value="Winged helix-like DNA-binding domain superfamily/Winged helix DNA-binding domain"/>
    <property type="match status" value="1"/>
</dbReference>
<dbReference type="SUPFAM" id="SSF46785">
    <property type="entry name" value="Winged helix' DNA-binding domain"/>
    <property type="match status" value="1"/>
</dbReference>
<dbReference type="AlphaFoldDB" id="D3PUG2"/>
<sequence>MVRDMPSTKDSAASRPRRGEAARWQTAVDVLRLVRRQPGITRAAAAQTLRLSSSSATEVTTRLRQLHLVEETVAATTGRGRPTGALRANPDGPTVAVVNIRHEDFQIAVVDLDGTIVETHQGRHTGDDPAGLIARLRTDLREVRDDYGFRLRAVSIVVAGTVSSGRLVQASTLDWHDVDLGALDDGHQPRLPILMGNDATLAGVAEARRGSGRDSRTMLYLTIEVGVGGVLIDNGVPAAGATGAGGEFGHLPFGDRDLACPCGARGCWDLEVDGRAMARHRGDRPPHDPRSYAVEAMTRADGDPATTAAVRRCATAFGSGVAGLVNALDPDTVVLGGLAPQLRQLFPDAVAEGFDSGLMVFRRASPPPLLATSLGAQAAVLGAAEVAFDAILTATGLAEWAAQP</sequence>
<dbReference type="InterPro" id="IPR000600">
    <property type="entry name" value="ROK"/>
</dbReference>
<evidence type="ECO:0000256" key="2">
    <source>
        <dbReference type="SAM" id="MobiDB-lite"/>
    </source>
</evidence>